<dbReference type="NCBIfam" id="NF007825">
    <property type="entry name" value="PRK10534.1"/>
    <property type="match status" value="1"/>
</dbReference>
<dbReference type="InterPro" id="IPR001597">
    <property type="entry name" value="ArAA_b-elim_lyase/Thr_aldolase"/>
</dbReference>
<keyword evidence="9" id="KW-1185">Reference proteome</keyword>
<dbReference type="Gene3D" id="3.40.640.10">
    <property type="entry name" value="Type I PLP-dependent aspartate aminotransferase-like (Major domain)"/>
    <property type="match status" value="1"/>
</dbReference>
<dbReference type="Pfam" id="PF01212">
    <property type="entry name" value="Beta_elim_lyase"/>
    <property type="match status" value="1"/>
</dbReference>
<proteinExistence type="inferred from homology"/>
<dbReference type="GO" id="GO:0006567">
    <property type="term" value="P:L-threonine catabolic process"/>
    <property type="evidence" value="ECO:0007669"/>
    <property type="project" value="TreeGrafter"/>
</dbReference>
<dbReference type="EC" id="4.1.2.5" evidence="8"/>
<dbReference type="PANTHER" id="PTHR48097:SF9">
    <property type="entry name" value="L-THREONINE ALDOLASE"/>
    <property type="match status" value="1"/>
</dbReference>
<accession>A0A840RID0</accession>
<comment type="similarity">
    <text evidence="2">Belongs to the threonine aldolase family.</text>
</comment>
<evidence type="ECO:0000259" key="7">
    <source>
        <dbReference type="Pfam" id="PF01212"/>
    </source>
</evidence>
<dbReference type="Proteomes" id="UP000543030">
    <property type="component" value="Unassembled WGS sequence"/>
</dbReference>
<dbReference type="InterPro" id="IPR015422">
    <property type="entry name" value="PyrdxlP-dep_Trfase_small"/>
</dbReference>
<comment type="caution">
    <text evidence="8">The sequence shown here is derived from an EMBL/GenBank/DDBJ whole genome shotgun (WGS) entry which is preliminary data.</text>
</comment>
<dbReference type="GO" id="GO:0008732">
    <property type="term" value="F:L-allo-threonine aldolase activity"/>
    <property type="evidence" value="ECO:0007669"/>
    <property type="project" value="TreeGrafter"/>
</dbReference>
<dbReference type="RefSeq" id="WP_184103080.1">
    <property type="nucleotide sequence ID" value="NZ_JACHHN010000011.1"/>
</dbReference>
<evidence type="ECO:0000313" key="8">
    <source>
        <dbReference type="EMBL" id="MBB5193439.1"/>
    </source>
</evidence>
<dbReference type="GO" id="GO:0006545">
    <property type="term" value="P:glycine biosynthetic process"/>
    <property type="evidence" value="ECO:0007669"/>
    <property type="project" value="TreeGrafter"/>
</dbReference>
<dbReference type="FunFam" id="3.40.640.10:FF:000030">
    <property type="entry name" value="Low-specificity L-threonine aldolase"/>
    <property type="match status" value="1"/>
</dbReference>
<sequence length="343" mass="36388">MTQWIDVRSDTVTHPTPAMRAAMANAPVGDDVYGDDPTVAALEQRAAEVLGKDAALFVPTGTFGNQLALFTHCDQGDEVIAGEDSHIVWHEVGAASVIAGVNLRPIPAPRGVLAPDEIRRRIRPAGDIHLPHTRLLCLENAYSGGQVVSVADSAAAWDVAQEAGLKVHLDGARLFNAAAALDVPARDIARFADSVMFCLSKGLAAPVGSMLVGEAGFIEIARKKRKLMGGGLRQAGVLAAPGLIALNEMSQRLGEDHANARLLAQHLGDIRGIEINEEALDINMVWFRLTAPVDVDALMAGLLARGIKANPPEQGLMRLVTHWQVGKTEVARIADAFEALLAA</sequence>
<dbReference type="InterPro" id="IPR015424">
    <property type="entry name" value="PyrdxlP-dep_Trfase"/>
</dbReference>
<dbReference type="SUPFAM" id="SSF53383">
    <property type="entry name" value="PLP-dependent transferases"/>
    <property type="match status" value="1"/>
</dbReference>
<evidence type="ECO:0000256" key="2">
    <source>
        <dbReference type="ARBA" id="ARBA00006966"/>
    </source>
</evidence>
<dbReference type="InterPro" id="IPR015421">
    <property type="entry name" value="PyrdxlP-dep_Trfase_major"/>
</dbReference>
<dbReference type="InterPro" id="IPR023603">
    <property type="entry name" value="Low_specificity_L-TA-like"/>
</dbReference>
<comment type="cofactor">
    <cofactor evidence="1">
        <name>pyridoxal 5'-phosphate</name>
        <dbReference type="ChEBI" id="CHEBI:597326"/>
    </cofactor>
</comment>
<protein>
    <submittedName>
        <fullName evidence="8">Threonine aldolase</fullName>
        <ecNumber evidence="8">4.1.2.5</ecNumber>
    </submittedName>
</protein>
<dbReference type="EMBL" id="JACHHN010000011">
    <property type="protein sequence ID" value="MBB5193439.1"/>
    <property type="molecule type" value="Genomic_DNA"/>
</dbReference>
<dbReference type="AlphaFoldDB" id="A0A840RID0"/>
<dbReference type="PIRSF" id="PIRSF017617">
    <property type="entry name" value="Thr_aldolase"/>
    <property type="match status" value="1"/>
</dbReference>
<dbReference type="GO" id="GO:0005829">
    <property type="term" value="C:cytosol"/>
    <property type="evidence" value="ECO:0007669"/>
    <property type="project" value="TreeGrafter"/>
</dbReference>
<name>A0A840RID0_9NEIS</name>
<feature type="modified residue" description="N6-(pyridoxal phosphate)lysine" evidence="6">
    <location>
        <position position="201"/>
    </location>
</feature>
<evidence type="ECO:0000256" key="1">
    <source>
        <dbReference type="ARBA" id="ARBA00001933"/>
    </source>
</evidence>
<reference evidence="8 9" key="1">
    <citation type="submission" date="2020-08" db="EMBL/GenBank/DDBJ databases">
        <title>Genomic Encyclopedia of Type Strains, Phase IV (KMG-IV): sequencing the most valuable type-strain genomes for metagenomic binning, comparative biology and taxonomic classification.</title>
        <authorList>
            <person name="Goeker M."/>
        </authorList>
    </citation>
    <scope>NUCLEOTIDE SEQUENCE [LARGE SCALE GENOMIC DNA]</scope>
    <source>
        <strain evidence="8 9">DSM 18233</strain>
    </source>
</reference>
<comment type="subunit">
    <text evidence="3">Homotetramer.</text>
</comment>
<dbReference type="PANTHER" id="PTHR48097">
    <property type="entry name" value="L-THREONINE ALDOLASE-RELATED"/>
    <property type="match status" value="1"/>
</dbReference>
<evidence type="ECO:0000256" key="4">
    <source>
        <dbReference type="ARBA" id="ARBA00022898"/>
    </source>
</evidence>
<gene>
    <name evidence="8" type="ORF">HNQ50_004196</name>
</gene>
<dbReference type="Gene3D" id="3.90.1150.10">
    <property type="entry name" value="Aspartate Aminotransferase, domain 1"/>
    <property type="match status" value="1"/>
</dbReference>
<organism evidence="8 9">
    <name type="scientific">Silvimonas terrae</name>
    <dbReference type="NCBI Taxonomy" id="300266"/>
    <lineage>
        <taxon>Bacteria</taxon>
        <taxon>Pseudomonadati</taxon>
        <taxon>Pseudomonadota</taxon>
        <taxon>Betaproteobacteria</taxon>
        <taxon>Neisseriales</taxon>
        <taxon>Chitinibacteraceae</taxon>
        <taxon>Silvimonas</taxon>
    </lineage>
</organism>
<evidence type="ECO:0000256" key="5">
    <source>
        <dbReference type="ARBA" id="ARBA00023239"/>
    </source>
</evidence>
<evidence type="ECO:0000256" key="6">
    <source>
        <dbReference type="PIRSR" id="PIRSR017617-1"/>
    </source>
</evidence>
<keyword evidence="4" id="KW-0663">Pyridoxal phosphate</keyword>
<evidence type="ECO:0000313" key="9">
    <source>
        <dbReference type="Proteomes" id="UP000543030"/>
    </source>
</evidence>
<feature type="domain" description="Aromatic amino acid beta-eliminating lyase/threonine aldolase" evidence="7">
    <location>
        <begin position="6"/>
        <end position="288"/>
    </location>
</feature>
<evidence type="ECO:0000256" key="3">
    <source>
        <dbReference type="ARBA" id="ARBA00011881"/>
    </source>
</evidence>
<dbReference type="NCBIfam" id="NF041359">
    <property type="entry name" value="GntG_guanitoxin"/>
    <property type="match status" value="1"/>
</dbReference>
<keyword evidence="5 8" id="KW-0456">Lyase</keyword>
<dbReference type="CDD" id="cd06502">
    <property type="entry name" value="TA_like"/>
    <property type="match status" value="1"/>
</dbReference>